<sequence length="131" mass="15396">MAYWIEEQNRNCRQLKAGKLLDESLVHQQIAVLESIQFPFERSRPERRDANLEALREFYKGNGHLKILQVPKADLGSIWLNFEQHGHCKVPRTENVLGKWVADQRVKKKKDKLTDDQVEKLNDIGFLWTGR</sequence>
<dbReference type="Pfam" id="PF03457">
    <property type="entry name" value="HA"/>
    <property type="match status" value="1"/>
</dbReference>
<organism evidence="2 3">
    <name type="scientific">Cyclotella atomus</name>
    <dbReference type="NCBI Taxonomy" id="382360"/>
    <lineage>
        <taxon>Eukaryota</taxon>
        <taxon>Sar</taxon>
        <taxon>Stramenopiles</taxon>
        <taxon>Ochrophyta</taxon>
        <taxon>Bacillariophyta</taxon>
        <taxon>Coscinodiscophyceae</taxon>
        <taxon>Thalassiosirophycidae</taxon>
        <taxon>Stephanodiscales</taxon>
        <taxon>Stephanodiscaceae</taxon>
        <taxon>Cyclotella</taxon>
    </lineage>
</organism>
<evidence type="ECO:0000313" key="2">
    <source>
        <dbReference type="EMBL" id="KAL3771491.1"/>
    </source>
</evidence>
<proteinExistence type="predicted"/>
<keyword evidence="3" id="KW-1185">Reference proteome</keyword>
<accession>A0ABD3N8Z1</accession>
<dbReference type="PANTHER" id="PTHR33418">
    <property type="entry name" value="HELICASE-ASSOCIATED"/>
    <property type="match status" value="1"/>
</dbReference>
<gene>
    <name evidence="2" type="ORF">ACHAWO_000612</name>
</gene>
<evidence type="ECO:0000313" key="3">
    <source>
        <dbReference type="Proteomes" id="UP001530400"/>
    </source>
</evidence>
<dbReference type="PANTHER" id="PTHR33418:SF1">
    <property type="entry name" value="HELICASE-ASSOCIATED DOMAIN-CONTAINING PROTEIN"/>
    <property type="match status" value="1"/>
</dbReference>
<comment type="caution">
    <text evidence="2">The sequence shown here is derived from an EMBL/GenBank/DDBJ whole genome shotgun (WGS) entry which is preliminary data.</text>
</comment>
<dbReference type="InterPro" id="IPR005114">
    <property type="entry name" value="Helicase_assoc"/>
</dbReference>
<reference evidence="2 3" key="1">
    <citation type="submission" date="2024-10" db="EMBL/GenBank/DDBJ databases">
        <title>Updated reference genomes for cyclostephanoid diatoms.</title>
        <authorList>
            <person name="Roberts W.R."/>
            <person name="Alverson A.J."/>
        </authorList>
    </citation>
    <scope>NUCLEOTIDE SEQUENCE [LARGE SCALE GENOMIC DNA]</scope>
    <source>
        <strain evidence="2 3">AJA010-31</strain>
    </source>
</reference>
<protein>
    <recommendedName>
        <fullName evidence="1">Helicase-associated domain-containing protein</fullName>
    </recommendedName>
</protein>
<name>A0ABD3N8Z1_9STRA</name>
<dbReference type="AlphaFoldDB" id="A0ABD3N8Z1"/>
<dbReference type="EMBL" id="JALLPJ020001286">
    <property type="protein sequence ID" value="KAL3771491.1"/>
    <property type="molecule type" value="Genomic_DNA"/>
</dbReference>
<dbReference type="Proteomes" id="UP001530400">
    <property type="component" value="Unassembled WGS sequence"/>
</dbReference>
<evidence type="ECO:0000259" key="1">
    <source>
        <dbReference type="Pfam" id="PF03457"/>
    </source>
</evidence>
<dbReference type="Gene3D" id="6.10.140.530">
    <property type="match status" value="1"/>
</dbReference>
<feature type="domain" description="Helicase-associated" evidence="1">
    <location>
        <begin position="83"/>
        <end position="126"/>
    </location>
</feature>